<name>A0A1W9HPU9_9HYPH</name>
<evidence type="ECO:0000256" key="7">
    <source>
        <dbReference type="RuleBase" id="RU363032"/>
    </source>
</evidence>
<accession>A0A1W9HPU9</accession>
<protein>
    <submittedName>
        <fullName evidence="9">Phosphonate ABC transporter, permease protein PhnE</fullName>
    </submittedName>
</protein>
<proteinExistence type="inferred from homology"/>
<organism evidence="9 10">
    <name type="scientific">Candidatus Raskinella chloraquaticus</name>
    <dbReference type="NCBI Taxonomy" id="1951219"/>
    <lineage>
        <taxon>Bacteria</taxon>
        <taxon>Pseudomonadati</taxon>
        <taxon>Pseudomonadota</taxon>
        <taxon>Alphaproteobacteria</taxon>
        <taxon>Hyphomicrobiales</taxon>
        <taxon>Phreatobacteraceae</taxon>
        <taxon>Candidatus Raskinella</taxon>
    </lineage>
</organism>
<reference evidence="9 10" key="1">
    <citation type="journal article" date="2017" name="Water Res.">
        <title>Comammox in drinking water systems.</title>
        <authorList>
            <person name="Wang Y."/>
            <person name="Ma L."/>
            <person name="Mao Y."/>
            <person name="Jiang X."/>
            <person name="Xia Y."/>
            <person name="Yu K."/>
            <person name="Li B."/>
            <person name="Zhang T."/>
        </authorList>
    </citation>
    <scope>NUCLEOTIDE SEQUENCE [LARGE SCALE GENOMIC DNA]</scope>
    <source>
        <strain evidence="9">SG_bin8</strain>
    </source>
</reference>
<evidence type="ECO:0000313" key="9">
    <source>
        <dbReference type="EMBL" id="OQW49469.1"/>
    </source>
</evidence>
<keyword evidence="3" id="KW-1003">Cell membrane</keyword>
<dbReference type="GO" id="GO:0005886">
    <property type="term" value="C:plasma membrane"/>
    <property type="evidence" value="ECO:0007669"/>
    <property type="project" value="UniProtKB-SubCell"/>
</dbReference>
<dbReference type="GO" id="GO:0015416">
    <property type="term" value="F:ABC-type phosphonate transporter activity"/>
    <property type="evidence" value="ECO:0007669"/>
    <property type="project" value="InterPro"/>
</dbReference>
<dbReference type="Pfam" id="PF00528">
    <property type="entry name" value="BPD_transp_1"/>
    <property type="match status" value="1"/>
</dbReference>
<evidence type="ECO:0000256" key="6">
    <source>
        <dbReference type="ARBA" id="ARBA00023136"/>
    </source>
</evidence>
<dbReference type="PROSITE" id="PS50928">
    <property type="entry name" value="ABC_TM1"/>
    <property type="match status" value="1"/>
</dbReference>
<dbReference type="InterPro" id="IPR005769">
    <property type="entry name" value="PhnE/PtxC"/>
</dbReference>
<feature type="transmembrane region" description="Helical" evidence="7">
    <location>
        <begin position="109"/>
        <end position="130"/>
    </location>
</feature>
<keyword evidence="6 7" id="KW-0472">Membrane</keyword>
<feature type="transmembrane region" description="Helical" evidence="7">
    <location>
        <begin position="264"/>
        <end position="283"/>
    </location>
</feature>
<dbReference type="Gene3D" id="1.10.3720.10">
    <property type="entry name" value="MetI-like"/>
    <property type="match status" value="1"/>
</dbReference>
<dbReference type="PANTHER" id="PTHR30043:SF1">
    <property type="entry name" value="ABC TRANSPORT SYSTEM PERMEASE PROTEIN P69"/>
    <property type="match status" value="1"/>
</dbReference>
<evidence type="ECO:0000256" key="2">
    <source>
        <dbReference type="ARBA" id="ARBA00022448"/>
    </source>
</evidence>
<keyword evidence="5 7" id="KW-1133">Transmembrane helix</keyword>
<dbReference type="CDD" id="cd06261">
    <property type="entry name" value="TM_PBP2"/>
    <property type="match status" value="1"/>
</dbReference>
<comment type="caution">
    <text evidence="9">The sequence shown here is derived from an EMBL/GenBank/DDBJ whole genome shotgun (WGS) entry which is preliminary data.</text>
</comment>
<feature type="domain" description="ABC transmembrane type-1" evidence="8">
    <location>
        <begin position="104"/>
        <end position="287"/>
    </location>
</feature>
<dbReference type="AlphaFoldDB" id="A0A1W9HPU9"/>
<gene>
    <name evidence="9" type="ORF">A4S15_01645</name>
</gene>
<dbReference type="SUPFAM" id="SSF161098">
    <property type="entry name" value="MetI-like"/>
    <property type="match status" value="1"/>
</dbReference>
<comment type="similarity">
    <text evidence="7">Belongs to the binding-protein-dependent transport system permease family.</text>
</comment>
<dbReference type="NCBIfam" id="TIGR01097">
    <property type="entry name" value="PhnE"/>
    <property type="match status" value="1"/>
</dbReference>
<feature type="transmembrane region" description="Helical" evidence="7">
    <location>
        <begin position="30"/>
        <end position="48"/>
    </location>
</feature>
<dbReference type="Proteomes" id="UP000192872">
    <property type="component" value="Unassembled WGS sequence"/>
</dbReference>
<dbReference type="InterPro" id="IPR035906">
    <property type="entry name" value="MetI-like_sf"/>
</dbReference>
<dbReference type="EMBL" id="LWDL01000031">
    <property type="protein sequence ID" value="OQW49469.1"/>
    <property type="molecule type" value="Genomic_DNA"/>
</dbReference>
<dbReference type="RefSeq" id="WP_376802576.1">
    <property type="nucleotide sequence ID" value="NZ_DBNB01000019.1"/>
</dbReference>
<feature type="transmembrane region" description="Helical" evidence="7">
    <location>
        <begin position="156"/>
        <end position="179"/>
    </location>
</feature>
<sequence length="299" mass="32609">MTTFVRLPDAQLLPHVLTYRRALAARRRQTIAAMIVLGLAIIAATVMAEVDVLKLVANFTNFTSYLQRIFLFDSGPYTGQLVVLHPGLGTDDWFWGLPKWLKLLGETLLIAYLGTAIGAAFAFIFSFYAADNLGKSRTTRWITKRLLEFCRTVPELVFALIFVVAFGVGALAGVLALAIHTTGALGKLFSEVVENIDMKPADGVIASGGSWTEMVRFGVLPQILSNFTSYGLLRFEINVRGASIMGFVGAGGIGQELLTAIRKFYYADVSAILVLIIVTVMVIDVATEYVRHHLTGAGR</sequence>
<dbReference type="InterPro" id="IPR000515">
    <property type="entry name" value="MetI-like"/>
</dbReference>
<dbReference type="PANTHER" id="PTHR30043">
    <property type="entry name" value="PHOSPHONATES TRANSPORT SYSTEM PERMEASE PROTEIN"/>
    <property type="match status" value="1"/>
</dbReference>
<evidence type="ECO:0000259" key="8">
    <source>
        <dbReference type="PROSITE" id="PS50928"/>
    </source>
</evidence>
<dbReference type="STRING" id="1827387.A4S15_01645"/>
<evidence type="ECO:0000313" key="10">
    <source>
        <dbReference type="Proteomes" id="UP000192872"/>
    </source>
</evidence>
<evidence type="ECO:0000256" key="4">
    <source>
        <dbReference type="ARBA" id="ARBA00022692"/>
    </source>
</evidence>
<keyword evidence="4 7" id="KW-0812">Transmembrane</keyword>
<evidence type="ECO:0000256" key="1">
    <source>
        <dbReference type="ARBA" id="ARBA00004651"/>
    </source>
</evidence>
<comment type="subcellular location">
    <subcellularLocation>
        <location evidence="1 7">Cell membrane</location>
        <topology evidence="1 7">Multi-pass membrane protein</topology>
    </subcellularLocation>
</comment>
<keyword evidence="2 7" id="KW-0813">Transport</keyword>
<evidence type="ECO:0000256" key="3">
    <source>
        <dbReference type="ARBA" id="ARBA00022475"/>
    </source>
</evidence>
<evidence type="ECO:0000256" key="5">
    <source>
        <dbReference type="ARBA" id="ARBA00022989"/>
    </source>
</evidence>